<feature type="compositionally biased region" description="Basic residues" evidence="1">
    <location>
        <begin position="310"/>
        <end position="326"/>
    </location>
</feature>
<feature type="region of interest" description="Disordered" evidence="1">
    <location>
        <begin position="295"/>
        <end position="326"/>
    </location>
</feature>
<gene>
    <name evidence="2" type="ORF">GCM10010346_15900</name>
</gene>
<evidence type="ECO:0000256" key="1">
    <source>
        <dbReference type="SAM" id="MobiDB-lite"/>
    </source>
</evidence>
<protein>
    <recommendedName>
        <fullName evidence="4">Recombinase RecT</fullName>
    </recommendedName>
</protein>
<evidence type="ECO:0000313" key="2">
    <source>
        <dbReference type="EMBL" id="GHA94007.1"/>
    </source>
</evidence>
<keyword evidence="3" id="KW-1185">Reference proteome</keyword>
<feature type="compositionally biased region" description="Basic and acidic residues" evidence="1">
    <location>
        <begin position="1"/>
        <end position="10"/>
    </location>
</feature>
<feature type="region of interest" description="Disordered" evidence="1">
    <location>
        <begin position="1"/>
        <end position="46"/>
    </location>
</feature>
<comment type="caution">
    <text evidence="2">The sequence shown here is derived from an EMBL/GenBank/DDBJ whole genome shotgun (WGS) entry which is preliminary data.</text>
</comment>
<dbReference type="Proteomes" id="UP000599437">
    <property type="component" value="Unassembled WGS sequence"/>
</dbReference>
<proteinExistence type="predicted"/>
<dbReference type="RefSeq" id="WP_138895141.1">
    <property type="nucleotide sequence ID" value="NZ_BMVO01000003.1"/>
</dbReference>
<evidence type="ECO:0000313" key="3">
    <source>
        <dbReference type="Proteomes" id="UP000599437"/>
    </source>
</evidence>
<dbReference type="Pfam" id="PF03837">
    <property type="entry name" value="RecT"/>
    <property type="match status" value="1"/>
</dbReference>
<dbReference type="InterPro" id="IPR004590">
    <property type="entry name" value="ssDNA_annealing_RecT"/>
</dbReference>
<evidence type="ECO:0008006" key="4">
    <source>
        <dbReference type="Google" id="ProtNLM"/>
    </source>
</evidence>
<reference evidence="3" key="1">
    <citation type="journal article" date="2019" name="Int. J. Syst. Evol. Microbiol.">
        <title>The Global Catalogue of Microorganisms (GCM) 10K type strain sequencing project: providing services to taxonomists for standard genome sequencing and annotation.</title>
        <authorList>
            <consortium name="The Broad Institute Genomics Platform"/>
            <consortium name="The Broad Institute Genome Sequencing Center for Infectious Disease"/>
            <person name="Wu L."/>
            <person name="Ma J."/>
        </authorList>
    </citation>
    <scope>NUCLEOTIDE SEQUENCE [LARGE SCALE GENOMIC DNA]</scope>
    <source>
        <strain evidence="3">JCM 4737</strain>
    </source>
</reference>
<name>A0ABQ3DGU6_9ACTN</name>
<sequence length="326" mass="35742">MATSLKDRVKAATARGTGPVGPALDDGHERTADGEGEQGAGHPDGAEGVMEWLRRYEEHFNEALPAHLEAGPFFAAVRAVLPSLSRCTPASKLQALLTCARFGLIPDGQQAVITASGNLATFIPTYRGYVELMYRSGRVESVHVLMIHANEEWSYEPTAPYPLDFTHKPRPDLSKAERGEPILAYAFCRMKGGGRSQVVLLNREDAETIRDEYSEAYRRAEESGARDSFWHLRFDDMWLKSAIRRLEKVVPTSAELRALGAVEDAGDAGQLQILHAPDTETAALVAEAERAHRAAEAPQLVAVRPLPVKGKGRGRSKPKKNRGGRR</sequence>
<organism evidence="2 3">
    <name type="scientific">Streptomyces chryseus</name>
    <dbReference type="NCBI Taxonomy" id="68186"/>
    <lineage>
        <taxon>Bacteria</taxon>
        <taxon>Bacillati</taxon>
        <taxon>Actinomycetota</taxon>
        <taxon>Actinomycetes</taxon>
        <taxon>Kitasatosporales</taxon>
        <taxon>Streptomycetaceae</taxon>
        <taxon>Streptomyces</taxon>
    </lineage>
</organism>
<dbReference type="InterPro" id="IPR018330">
    <property type="entry name" value="RecT_fam"/>
</dbReference>
<accession>A0ABQ3DGU6</accession>
<dbReference type="NCBIfam" id="TIGR00616">
    <property type="entry name" value="rect"/>
    <property type="match status" value="1"/>
</dbReference>
<dbReference type="EMBL" id="BMVO01000003">
    <property type="protein sequence ID" value="GHA94007.1"/>
    <property type="molecule type" value="Genomic_DNA"/>
</dbReference>